<feature type="chain" id="PRO_5043380519" evidence="1">
    <location>
        <begin position="28"/>
        <end position="291"/>
    </location>
</feature>
<evidence type="ECO:0000256" key="1">
    <source>
        <dbReference type="SAM" id="SignalP"/>
    </source>
</evidence>
<dbReference type="RefSeq" id="WP_354701793.1">
    <property type="nucleotide sequence ID" value="NZ_CP114014.1"/>
</dbReference>
<evidence type="ECO:0000313" key="2">
    <source>
        <dbReference type="EMBL" id="XAY05280.1"/>
    </source>
</evidence>
<keyword evidence="1" id="KW-0732">Signal</keyword>
<dbReference type="KEGG" id="parq:DSM112329_02128"/>
<dbReference type="AlphaFoldDB" id="A0AAU7AUK2"/>
<protein>
    <submittedName>
        <fullName evidence="2">Uncharacterized protein</fullName>
    </submittedName>
</protein>
<accession>A0AAU7AUK2</accession>
<organism evidence="2">
    <name type="scientific">Paraconexibacter sp. AEG42_29</name>
    <dbReference type="NCBI Taxonomy" id="2997339"/>
    <lineage>
        <taxon>Bacteria</taxon>
        <taxon>Bacillati</taxon>
        <taxon>Actinomycetota</taxon>
        <taxon>Thermoleophilia</taxon>
        <taxon>Solirubrobacterales</taxon>
        <taxon>Paraconexibacteraceae</taxon>
        <taxon>Paraconexibacter</taxon>
    </lineage>
</organism>
<proteinExistence type="predicted"/>
<sequence>MSRTCRLPLALLASLVAGLAGTSAAQAAPAPAKVRFTAEGAVRTLVSQREITTTDAPAQTAGAPCPGTSAGGALDVATSGKWTGAADPATGAAAVTSILGDVFPNELDPRSFVLMVNSVVVAGSPCNLELNSGDTVLYYLSTLPAAAIDPSCRTNGRDGLCGSIDRTGPPAQITAIKEQQRFAAGKAPLTLSGTAGADPNGVADVRIRLTRVRGKKCHYYSGIDETFLRSKKCGADGQQLFSIGSGATWSYLLPRRMTPGRYTLDVQAVDALGNASVVGARGRDRIVFFVR</sequence>
<name>A0AAU7AUK2_9ACTN</name>
<gene>
    <name evidence="2" type="ORF">DSM112329_02128</name>
</gene>
<dbReference type="EMBL" id="CP114014">
    <property type="protein sequence ID" value="XAY05280.1"/>
    <property type="molecule type" value="Genomic_DNA"/>
</dbReference>
<feature type="signal peptide" evidence="1">
    <location>
        <begin position="1"/>
        <end position="27"/>
    </location>
</feature>
<reference evidence="2" key="1">
    <citation type="submission" date="2022-12" db="EMBL/GenBank/DDBJ databases">
        <title>Paraconexibacter alkalitolerans sp. nov. and Baekduia alba sp. nov., isolated from soil and emended description of the genera Paraconexibacter (Chun et al., 2020) and Baekduia (An et al., 2020).</title>
        <authorList>
            <person name="Vieira S."/>
            <person name="Huber K.J."/>
            <person name="Geppert A."/>
            <person name="Wolf J."/>
            <person name="Neumann-Schaal M."/>
            <person name="Muesken M."/>
            <person name="Overmann J."/>
        </authorList>
    </citation>
    <scope>NUCLEOTIDE SEQUENCE</scope>
    <source>
        <strain evidence="2">AEG42_29</strain>
    </source>
</reference>